<dbReference type="AlphaFoldDB" id="A0A1C0TZL8"/>
<comment type="caution">
    <text evidence="2">The sequence shown here is derived from an EMBL/GenBank/DDBJ whole genome shotgun (WGS) entry which is preliminary data.</text>
</comment>
<accession>A0A1C0TZL8</accession>
<keyword evidence="1" id="KW-0812">Transmembrane</keyword>
<keyword evidence="3" id="KW-1185">Reference proteome</keyword>
<dbReference type="SUPFAM" id="SSF81324">
    <property type="entry name" value="Voltage-gated potassium channels"/>
    <property type="match status" value="1"/>
</dbReference>
<feature type="transmembrane region" description="Helical" evidence="1">
    <location>
        <begin position="75"/>
        <end position="100"/>
    </location>
</feature>
<reference evidence="2 3" key="1">
    <citation type="submission" date="2015-12" db="EMBL/GenBank/DDBJ databases">
        <title>Genome comparisons provide insights into the role of secondary metabolites in the pathogenic phase of the Photorhabdus life cycle.</title>
        <authorList>
            <person name="Tobias N.J."/>
            <person name="Mishra B."/>
            <person name="Gupta D.K."/>
            <person name="Thines M."/>
            <person name="Stinear T.P."/>
            <person name="Bode H.B."/>
        </authorList>
    </citation>
    <scope>NUCLEOTIDE SEQUENCE [LARGE SCALE GENOMIC DNA]</scope>
    <source>
        <strain evidence="2 3">PB68.1</strain>
    </source>
</reference>
<keyword evidence="1" id="KW-0472">Membrane</keyword>
<evidence type="ECO:0000313" key="2">
    <source>
        <dbReference type="EMBL" id="OCQ51118.1"/>
    </source>
</evidence>
<evidence type="ECO:0000313" key="3">
    <source>
        <dbReference type="Proteomes" id="UP000093476"/>
    </source>
</evidence>
<dbReference type="PATRIC" id="fig|286156.4.peg.4242"/>
<evidence type="ECO:0000256" key="1">
    <source>
        <dbReference type="SAM" id="Phobius"/>
    </source>
</evidence>
<dbReference type="Proteomes" id="UP000093476">
    <property type="component" value="Unassembled WGS sequence"/>
</dbReference>
<gene>
    <name evidence="2" type="ORF">Ppb6_03676</name>
</gene>
<sequence>MEKFTEKLIRLDHFLWRVARFYLIAATFFFIGIIPGVLGFYLIEGHSFSESLLNALSMLGSQGLDPAPVSLSGKYFIAIYGLFLESVFFITLGLVVTPFIHRILHIPNRFQDASRRPGSESPGA</sequence>
<dbReference type="STRING" id="286156.Ppb6_03676"/>
<protein>
    <submittedName>
        <fullName evidence="2">Uncharacterized protein</fullName>
    </submittedName>
</protein>
<feature type="transmembrane region" description="Helical" evidence="1">
    <location>
        <begin position="21"/>
        <end position="43"/>
    </location>
</feature>
<organism evidence="2 3">
    <name type="scientific">Photorhabdus australis subsp. thailandensis</name>
    <dbReference type="NCBI Taxonomy" id="2805096"/>
    <lineage>
        <taxon>Bacteria</taxon>
        <taxon>Pseudomonadati</taxon>
        <taxon>Pseudomonadota</taxon>
        <taxon>Gammaproteobacteria</taxon>
        <taxon>Enterobacterales</taxon>
        <taxon>Morganellaceae</taxon>
        <taxon>Photorhabdus</taxon>
    </lineage>
</organism>
<keyword evidence="1" id="KW-1133">Transmembrane helix</keyword>
<proteinExistence type="predicted"/>
<dbReference type="RefSeq" id="WP_065824316.1">
    <property type="nucleotide sequence ID" value="NZ_CAWMQZ010000180.1"/>
</dbReference>
<name>A0A1C0TZL8_9GAMM</name>
<dbReference type="EMBL" id="LOMY01000180">
    <property type="protein sequence ID" value="OCQ51118.1"/>
    <property type="molecule type" value="Genomic_DNA"/>
</dbReference>